<feature type="chain" id="PRO_5045983940" evidence="2">
    <location>
        <begin position="24"/>
        <end position="534"/>
    </location>
</feature>
<evidence type="ECO:0000256" key="2">
    <source>
        <dbReference type="SAM" id="SignalP"/>
    </source>
</evidence>
<feature type="compositionally biased region" description="Acidic residues" evidence="1">
    <location>
        <begin position="137"/>
        <end position="149"/>
    </location>
</feature>
<gene>
    <name evidence="3" type="ORF">CCMP2556_LOCUS35805</name>
</gene>
<keyword evidence="2" id="KW-0732">Signal</keyword>
<keyword evidence="4" id="KW-1185">Reference proteome</keyword>
<evidence type="ECO:0000313" key="3">
    <source>
        <dbReference type="EMBL" id="CAK9072765.1"/>
    </source>
</evidence>
<feature type="signal peptide" evidence="2">
    <location>
        <begin position="1"/>
        <end position="23"/>
    </location>
</feature>
<sequence>MSFVQYSRLITCWLCLFLRPAQTKSKRELIEYLMQTAPRDMLARLRLLGTVKNAVKSKTQAEMLEAVKEVWRLRARDNVEILQNCDNLEKPLPMQPGLLTPGLVKGAPAEAEPVPEPPPDGEDVQEIEVIIAQGTDNEAEDSDEEEPREEDVSQSSDAAKESSRPNSAAENSAPIATVTKPTARVLPPWKQTPPSAAPKATAVPSAAPKATAVPSAAPKATAVPSAATKATAVPSAATKASAVPSAATKATAAVPFPKGSQPSTYMIGGRQVKIVAPLTAGVVEAPILSGLTGRQPRERMALQPAMTPSPPPPRLAGITEETEVQRSRPCQVMPVGRVTMEATEEESEDEAPQPKWQALVDRLSSCILGAVEKPRAEAPVLREDLVPETPKLRSLKSLSLSEEERIQMALADLYLGVPACISASKSELQAVGRRSCGRCWSGFVQEVQLTAWLNRWHCSGGRLRRELRRSCSRTSPCCPPWGPNSRSDSLCTTLVAPAIRAVLRMGLRLLGGSVPSTKIHQSIRTEFHTHIAVA</sequence>
<dbReference type="Gene3D" id="1.10.720.80">
    <property type="match status" value="1"/>
</dbReference>
<feature type="region of interest" description="Disordered" evidence="1">
    <location>
        <begin position="135"/>
        <end position="262"/>
    </location>
</feature>
<feature type="compositionally biased region" description="Low complexity" evidence="1">
    <location>
        <begin position="192"/>
        <end position="255"/>
    </location>
</feature>
<feature type="region of interest" description="Disordered" evidence="1">
    <location>
        <begin position="90"/>
        <end position="123"/>
    </location>
</feature>
<organism evidence="3 4">
    <name type="scientific">Durusdinium trenchii</name>
    <dbReference type="NCBI Taxonomy" id="1381693"/>
    <lineage>
        <taxon>Eukaryota</taxon>
        <taxon>Sar</taxon>
        <taxon>Alveolata</taxon>
        <taxon>Dinophyceae</taxon>
        <taxon>Suessiales</taxon>
        <taxon>Symbiodiniaceae</taxon>
        <taxon>Durusdinium</taxon>
    </lineage>
</organism>
<dbReference type="EMBL" id="CAXAMN010022806">
    <property type="protein sequence ID" value="CAK9072765.1"/>
    <property type="molecule type" value="Genomic_DNA"/>
</dbReference>
<accession>A0ABP0P9P9</accession>
<comment type="caution">
    <text evidence="3">The sequence shown here is derived from an EMBL/GenBank/DDBJ whole genome shotgun (WGS) entry which is preliminary data.</text>
</comment>
<evidence type="ECO:0000313" key="4">
    <source>
        <dbReference type="Proteomes" id="UP001642484"/>
    </source>
</evidence>
<proteinExistence type="predicted"/>
<dbReference type="Proteomes" id="UP001642484">
    <property type="component" value="Unassembled WGS sequence"/>
</dbReference>
<name>A0ABP0P9P9_9DINO</name>
<protein>
    <submittedName>
        <fullName evidence="3">Uncharacterized protein</fullName>
    </submittedName>
</protein>
<evidence type="ECO:0000256" key="1">
    <source>
        <dbReference type="SAM" id="MobiDB-lite"/>
    </source>
</evidence>
<reference evidence="3 4" key="1">
    <citation type="submission" date="2024-02" db="EMBL/GenBank/DDBJ databases">
        <authorList>
            <person name="Chen Y."/>
            <person name="Shah S."/>
            <person name="Dougan E. K."/>
            <person name="Thang M."/>
            <person name="Chan C."/>
        </authorList>
    </citation>
    <scope>NUCLEOTIDE SEQUENCE [LARGE SCALE GENOMIC DNA]</scope>
</reference>